<dbReference type="Pfam" id="PF03180">
    <property type="entry name" value="Lipoprotein_9"/>
    <property type="match status" value="1"/>
</dbReference>
<comment type="similarity">
    <text evidence="2">Belongs to the NlpA lipoprotein family.</text>
</comment>
<dbReference type="PIRSF" id="PIRSF002854">
    <property type="entry name" value="MetQ"/>
    <property type="match status" value="1"/>
</dbReference>
<dbReference type="CDD" id="cd13597">
    <property type="entry name" value="PBP2_lipoprotein_Tp32"/>
    <property type="match status" value="1"/>
</dbReference>
<protein>
    <submittedName>
        <fullName evidence="7">MetQ/NlpA family ABC transporter substrate-binding protein</fullName>
    </submittedName>
</protein>
<evidence type="ECO:0000256" key="4">
    <source>
        <dbReference type="ARBA" id="ARBA00023136"/>
    </source>
</evidence>
<proteinExistence type="inferred from homology"/>
<comment type="caution">
    <text evidence="7">The sequence shown here is derived from an EMBL/GenBank/DDBJ whole genome shotgun (WGS) entry which is preliminary data.</text>
</comment>
<dbReference type="SUPFAM" id="SSF53850">
    <property type="entry name" value="Periplasmic binding protein-like II"/>
    <property type="match status" value="1"/>
</dbReference>
<keyword evidence="6" id="KW-0449">Lipoprotein</keyword>
<name>A0A9E2NXI4_9FUSO</name>
<dbReference type="PANTHER" id="PTHR30429">
    <property type="entry name" value="D-METHIONINE-BINDING LIPOPROTEIN METQ"/>
    <property type="match status" value="1"/>
</dbReference>
<gene>
    <name evidence="7" type="ORF">IAA47_05675</name>
</gene>
<keyword evidence="3" id="KW-0732">Signal</keyword>
<reference evidence="7" key="2">
    <citation type="submission" date="2021-04" db="EMBL/GenBank/DDBJ databases">
        <authorList>
            <person name="Gilroy R."/>
        </authorList>
    </citation>
    <scope>NUCLEOTIDE SEQUENCE</scope>
    <source>
        <strain evidence="7">A6-441</strain>
    </source>
</reference>
<dbReference type="GO" id="GO:0016020">
    <property type="term" value="C:membrane"/>
    <property type="evidence" value="ECO:0007669"/>
    <property type="project" value="UniProtKB-SubCell"/>
</dbReference>
<dbReference type="Gene3D" id="3.40.190.10">
    <property type="entry name" value="Periplasmic binding protein-like II"/>
    <property type="match status" value="2"/>
</dbReference>
<sequence>MKKLIILFLLALSGLTFGKTLKLGTSSYPGVEMFNLIKEDLASQGVELEIVEMNDYVTPNLALADGAIDVNSFQHIQYLNQFCKDKGLNLVSAGETYVVALGLYSNKYKSIDEIPAKSTIAIPNDPTNAGRALIMLHNAGLIKLEDPTNLLATEFDIVENPKKLKFKLIEAPQLPRVLPDVTAAIINGGYALEAGFIPTKDAILLEDASKSPYVNIFAVRAEDENREDIKILIKTFQSDKIKNYILETFKGGYIPAWK</sequence>
<evidence type="ECO:0000256" key="5">
    <source>
        <dbReference type="ARBA" id="ARBA00023139"/>
    </source>
</evidence>
<dbReference type="AlphaFoldDB" id="A0A9E2NXI4"/>
<dbReference type="EMBL" id="JAHLFN010000055">
    <property type="protein sequence ID" value="MBU3842457.1"/>
    <property type="molecule type" value="Genomic_DNA"/>
</dbReference>
<evidence type="ECO:0000256" key="2">
    <source>
        <dbReference type="ARBA" id="ARBA00008973"/>
    </source>
</evidence>
<evidence type="ECO:0000256" key="6">
    <source>
        <dbReference type="ARBA" id="ARBA00023288"/>
    </source>
</evidence>
<accession>A0A9E2NXI4</accession>
<dbReference type="PANTHER" id="PTHR30429:SF0">
    <property type="entry name" value="METHIONINE-BINDING LIPOPROTEIN METQ"/>
    <property type="match status" value="1"/>
</dbReference>
<evidence type="ECO:0000256" key="3">
    <source>
        <dbReference type="ARBA" id="ARBA00022729"/>
    </source>
</evidence>
<evidence type="ECO:0000313" key="7">
    <source>
        <dbReference type="EMBL" id="MBU3842457.1"/>
    </source>
</evidence>
<reference evidence="7" key="1">
    <citation type="journal article" date="2021" name="PeerJ">
        <title>Extensive microbial diversity within the chicken gut microbiome revealed by metagenomics and culture.</title>
        <authorList>
            <person name="Gilroy R."/>
            <person name="Ravi A."/>
            <person name="Getino M."/>
            <person name="Pursley I."/>
            <person name="Horton D.L."/>
            <person name="Alikhan N.F."/>
            <person name="Baker D."/>
            <person name="Gharbi K."/>
            <person name="Hall N."/>
            <person name="Watson M."/>
            <person name="Adriaenssens E.M."/>
            <person name="Foster-Nyarko E."/>
            <person name="Jarju S."/>
            <person name="Secka A."/>
            <person name="Antonio M."/>
            <person name="Oren A."/>
            <person name="Chaudhuri R.R."/>
            <person name="La Ragione R."/>
            <person name="Hildebrand F."/>
            <person name="Pallen M.J."/>
        </authorList>
    </citation>
    <scope>NUCLEOTIDE SEQUENCE</scope>
    <source>
        <strain evidence="7">A6-441</strain>
    </source>
</reference>
<comment type="subcellular location">
    <subcellularLocation>
        <location evidence="1">Membrane</location>
        <topology evidence="1">Lipid-anchor</topology>
    </subcellularLocation>
</comment>
<keyword evidence="4" id="KW-0472">Membrane</keyword>
<dbReference type="Proteomes" id="UP000724657">
    <property type="component" value="Unassembled WGS sequence"/>
</dbReference>
<evidence type="ECO:0000313" key="8">
    <source>
        <dbReference type="Proteomes" id="UP000724657"/>
    </source>
</evidence>
<dbReference type="InterPro" id="IPR004872">
    <property type="entry name" value="Lipoprotein_NlpA"/>
</dbReference>
<organism evidence="7 8">
    <name type="scientific">Candidatus Fusobacterium pullicola</name>
    <dbReference type="NCBI Taxonomy" id="2838601"/>
    <lineage>
        <taxon>Bacteria</taxon>
        <taxon>Fusobacteriati</taxon>
        <taxon>Fusobacteriota</taxon>
        <taxon>Fusobacteriia</taxon>
        <taxon>Fusobacteriales</taxon>
        <taxon>Fusobacteriaceae</taxon>
        <taxon>Fusobacterium</taxon>
    </lineage>
</organism>
<evidence type="ECO:0000256" key="1">
    <source>
        <dbReference type="ARBA" id="ARBA00004635"/>
    </source>
</evidence>
<keyword evidence="5" id="KW-0564">Palmitate</keyword>